<dbReference type="PANTHER" id="PTHR45790:SF3">
    <property type="entry name" value="S-ADENOSYL-L-METHIONINE-DEPENDENT UROPORPHYRINOGEN III METHYLTRANSFERASE, CHLOROPLASTIC"/>
    <property type="match status" value="1"/>
</dbReference>
<dbReference type="SUPFAM" id="SSF53790">
    <property type="entry name" value="Tetrapyrrole methylase"/>
    <property type="match status" value="1"/>
</dbReference>
<keyword evidence="5" id="KW-0627">Porphyrin biosynthesis</keyword>
<keyword evidence="2 6" id="KW-0489">Methyltransferase</keyword>
<dbReference type="NCBIfam" id="NF004790">
    <property type="entry name" value="PRK06136.1"/>
    <property type="match status" value="1"/>
</dbReference>
<dbReference type="SUPFAM" id="SSF69618">
    <property type="entry name" value="HemD-like"/>
    <property type="match status" value="1"/>
</dbReference>
<gene>
    <name evidence="9" type="primary">cobA</name>
    <name evidence="9" type="ORF">LQE99_12860</name>
</gene>
<dbReference type="CDD" id="cd06578">
    <property type="entry name" value="HemD"/>
    <property type="match status" value="1"/>
</dbReference>
<dbReference type="InterPro" id="IPR000878">
    <property type="entry name" value="4pyrrol_Mease"/>
</dbReference>
<dbReference type="Gene3D" id="3.30.950.10">
    <property type="entry name" value="Methyltransferase, Cobalt-precorrin-4 Transmethylase, Domain 2"/>
    <property type="match status" value="1"/>
</dbReference>
<dbReference type="Gene3D" id="3.40.50.10090">
    <property type="match status" value="2"/>
</dbReference>
<dbReference type="PROSITE" id="PS00840">
    <property type="entry name" value="SUMT_2"/>
    <property type="match status" value="1"/>
</dbReference>
<keyword evidence="10" id="KW-1185">Reference proteome</keyword>
<comment type="caution">
    <text evidence="9">The sequence shown here is derived from an EMBL/GenBank/DDBJ whole genome shotgun (WGS) entry which is preliminary data.</text>
</comment>
<organism evidence="9 10">
    <name type="scientific">Amedibacillus hominis</name>
    <dbReference type="NCBI Taxonomy" id="2897776"/>
    <lineage>
        <taxon>Bacteria</taxon>
        <taxon>Bacillati</taxon>
        <taxon>Bacillota</taxon>
        <taxon>Erysipelotrichia</taxon>
        <taxon>Erysipelotrichales</taxon>
        <taxon>Erysipelotrichaceae</taxon>
        <taxon>Amedibacillus</taxon>
    </lineage>
</organism>
<evidence type="ECO:0000256" key="3">
    <source>
        <dbReference type="ARBA" id="ARBA00022679"/>
    </source>
</evidence>
<protein>
    <recommendedName>
        <fullName evidence="1">uroporphyrinogen-III C-methyltransferase</fullName>
        <ecNumber evidence="1">2.1.1.107</ecNumber>
    </recommendedName>
</protein>
<accession>A0ABS9R8M7</accession>
<dbReference type="Pfam" id="PF00590">
    <property type="entry name" value="TP_methylase"/>
    <property type="match status" value="1"/>
</dbReference>
<dbReference type="InterPro" id="IPR014777">
    <property type="entry name" value="4pyrrole_Mease_sub1"/>
</dbReference>
<evidence type="ECO:0000259" key="8">
    <source>
        <dbReference type="Pfam" id="PF02602"/>
    </source>
</evidence>
<feature type="domain" description="Tetrapyrrole biosynthesis uroporphyrinogen III synthase" evidence="8">
    <location>
        <begin position="264"/>
        <end position="469"/>
    </location>
</feature>
<dbReference type="GO" id="GO:0004851">
    <property type="term" value="F:uroporphyrin-III C-methyltransferase activity"/>
    <property type="evidence" value="ECO:0007669"/>
    <property type="project" value="UniProtKB-EC"/>
</dbReference>
<dbReference type="CDD" id="cd11642">
    <property type="entry name" value="SUMT"/>
    <property type="match status" value="1"/>
</dbReference>
<reference evidence="9 10" key="1">
    <citation type="submission" date="2022-02" db="EMBL/GenBank/DDBJ databases">
        <title>Genome of Erysipelotrichaceae sp. nov. NSJ-176 isolated from human feces.</title>
        <authorList>
            <person name="Abdugheni R."/>
        </authorList>
    </citation>
    <scope>NUCLEOTIDE SEQUENCE [LARGE SCALE GENOMIC DNA]</scope>
    <source>
        <strain evidence="9 10">NSJ-176</strain>
    </source>
</reference>
<evidence type="ECO:0000259" key="7">
    <source>
        <dbReference type="Pfam" id="PF00590"/>
    </source>
</evidence>
<dbReference type="InterPro" id="IPR035996">
    <property type="entry name" value="4pyrrol_Methylase_sf"/>
</dbReference>
<dbReference type="InterPro" id="IPR003043">
    <property type="entry name" value="Uropor_MeTrfase_CS"/>
</dbReference>
<dbReference type="RefSeq" id="WP_117453573.1">
    <property type="nucleotide sequence ID" value="NZ_JAKVPQ010000010.1"/>
</dbReference>
<feature type="domain" description="Tetrapyrrole methylase" evidence="7">
    <location>
        <begin position="3"/>
        <end position="214"/>
    </location>
</feature>
<dbReference type="InterPro" id="IPR036108">
    <property type="entry name" value="4pyrrol_syn_uPrphyn_synt_sf"/>
</dbReference>
<dbReference type="InterPro" id="IPR014776">
    <property type="entry name" value="4pyrrole_Mease_sub2"/>
</dbReference>
<comment type="similarity">
    <text evidence="6">Belongs to the precorrin methyltransferase family.</text>
</comment>
<dbReference type="InterPro" id="IPR050161">
    <property type="entry name" value="Siro_Cobalamin_biosynth"/>
</dbReference>
<evidence type="ECO:0000313" key="10">
    <source>
        <dbReference type="Proteomes" id="UP001202402"/>
    </source>
</evidence>
<proteinExistence type="inferred from homology"/>
<evidence type="ECO:0000256" key="5">
    <source>
        <dbReference type="ARBA" id="ARBA00023244"/>
    </source>
</evidence>
<keyword evidence="3 6" id="KW-0808">Transferase</keyword>
<dbReference type="PANTHER" id="PTHR45790">
    <property type="entry name" value="SIROHEME SYNTHASE-RELATED"/>
    <property type="match status" value="1"/>
</dbReference>
<evidence type="ECO:0000256" key="1">
    <source>
        <dbReference type="ARBA" id="ARBA00012162"/>
    </source>
</evidence>
<keyword evidence="4" id="KW-0949">S-adenosyl-L-methionine</keyword>
<evidence type="ECO:0000256" key="2">
    <source>
        <dbReference type="ARBA" id="ARBA00022603"/>
    </source>
</evidence>
<dbReference type="Pfam" id="PF02602">
    <property type="entry name" value="HEM4"/>
    <property type="match status" value="1"/>
</dbReference>
<evidence type="ECO:0000256" key="4">
    <source>
        <dbReference type="ARBA" id="ARBA00022691"/>
    </source>
</evidence>
<name>A0ABS9R8M7_9FIRM</name>
<sequence length="477" mass="53387">MGKVYLIGAGCGGYDLMTQRGIDLLKKADCVLYDRLIDPLLLQLVPAHCECINVGKENHHHTMPQTKIEETLIEKASRYERVIRLKGGDPYVFGRGGEEVLALTKANIDFEVVPGISSSIAALTYAGIPITQRGINRGFRVYSAHTKDDEINDLDYRSMACSSDTLVFLMGLKHKQEVFQGLLDHGKAKDTPIALISNGARYNQKSIYSTLQEALNQDFDMESPCTIVVGDVVALHEQMDFYTSKPLLHKRILIPNLDHHLIGEDLREAGAMVEEVQVGEIEEYKNALADIDIMDYSCILFTSRHGVSSFFHSLMEKGCDTRCLSHIKFACIGEKTAKELREFGILSDIICAQSDSWHMAELLKQTISKDECILLAKADNDNTILQEALSDYDVHVVAMYHTIMKPFTTTYEHYDAMMASSAFHVKACKDLFAHIDTIFSIGPHTTKACRKYGAKHIIESKTADKKALLSLIKEELK</sequence>
<dbReference type="Proteomes" id="UP001202402">
    <property type="component" value="Unassembled WGS sequence"/>
</dbReference>
<dbReference type="Gene3D" id="3.40.1010.10">
    <property type="entry name" value="Cobalt-precorrin-4 Transmethylase, Domain 1"/>
    <property type="match status" value="1"/>
</dbReference>
<evidence type="ECO:0000256" key="6">
    <source>
        <dbReference type="RuleBase" id="RU003960"/>
    </source>
</evidence>
<dbReference type="GO" id="GO:0032259">
    <property type="term" value="P:methylation"/>
    <property type="evidence" value="ECO:0007669"/>
    <property type="project" value="UniProtKB-KW"/>
</dbReference>
<dbReference type="EMBL" id="JAKVPQ010000010">
    <property type="protein sequence ID" value="MCH4286012.1"/>
    <property type="molecule type" value="Genomic_DNA"/>
</dbReference>
<dbReference type="NCBIfam" id="TIGR01469">
    <property type="entry name" value="cobA_cysG_Cterm"/>
    <property type="match status" value="1"/>
</dbReference>
<evidence type="ECO:0000313" key="9">
    <source>
        <dbReference type="EMBL" id="MCH4286012.1"/>
    </source>
</evidence>
<dbReference type="InterPro" id="IPR006366">
    <property type="entry name" value="CobA/CysG_C"/>
</dbReference>
<dbReference type="InterPro" id="IPR003754">
    <property type="entry name" value="4pyrrol_synth_uPrphyn_synth"/>
</dbReference>
<dbReference type="EC" id="2.1.1.107" evidence="1"/>